<dbReference type="AlphaFoldDB" id="A0A2A5WAN7"/>
<protein>
    <recommendedName>
        <fullName evidence="4">Pyrrolo-quinoline quinone repeat domain-containing protein</fullName>
    </recommendedName>
</protein>
<evidence type="ECO:0000256" key="2">
    <source>
        <dbReference type="ARBA" id="ARBA00008156"/>
    </source>
</evidence>
<proteinExistence type="inferred from homology"/>
<dbReference type="SMART" id="SM00564">
    <property type="entry name" value="PQQ"/>
    <property type="match status" value="3"/>
</dbReference>
<evidence type="ECO:0000313" key="6">
    <source>
        <dbReference type="Proteomes" id="UP000219329"/>
    </source>
</evidence>
<dbReference type="Proteomes" id="UP000219329">
    <property type="component" value="Unassembled WGS sequence"/>
</dbReference>
<reference evidence="5 6" key="1">
    <citation type="submission" date="2017-08" db="EMBL/GenBank/DDBJ databases">
        <title>Fine stratification of microbial communities through a metagenomic profile of the photic zone.</title>
        <authorList>
            <person name="Haro-Moreno J.M."/>
            <person name="Lopez-Perez M."/>
            <person name="De La Torre J."/>
            <person name="Picazo A."/>
            <person name="Camacho A."/>
            <person name="Rodriguez-Valera F."/>
        </authorList>
    </citation>
    <scope>NUCLEOTIDE SEQUENCE [LARGE SCALE GENOMIC DNA]</scope>
    <source>
        <strain evidence="5">MED-G28</strain>
    </source>
</reference>
<dbReference type="SUPFAM" id="SSF50998">
    <property type="entry name" value="Quinoprotein alcohol dehydrogenase-like"/>
    <property type="match status" value="1"/>
</dbReference>
<dbReference type="Pfam" id="PF01011">
    <property type="entry name" value="PQQ"/>
    <property type="match status" value="1"/>
</dbReference>
<sequence length="698" mass="75817">MVRINQVFRPFWHLKSHREVGEDILNTLTVKRSLLGLVAGLIALPTLVNAQDSIEWYTLGNDYAHTRYTAADEITKDNFSDLEVAWEWDGASFGAVSGRSTPSYIDGKLFTVAGYNRHVVAIDPKTGDTIWSYREPQTPRANYSMRADYGKGVAYTEIDGRGVVIIVSPAFFLTALDADTGIPLEDWGAPVGIEGFPNSGVVDLIADLGHPYDPYEGIPLETGYITSSSPPIVVNDTIIVGNSAEQGYHQARIENVPGDILGYDVRTGDFKWKFNVIPKPGEYGHETWENDAWEWTGDVSSWAPLSADPENDLVYIPTNSATIDYYGGFRPGDNLYGASIIALDASTGERAWHFQFVHHEIWNFDTPTAPLLLDLNVDGRDIPAVVQATKQGWLYSFDRVTGEPIWPIVERPVPPSIVPGEVLSPTQPHVTWPEPYAMQGISEDDLVDFTPELKAQALEAMEDYVMGGLFNPPIHADNPDGKYAAMNCPGGAGGVNITSPPVADPNTGMMYVNSHTACFALRLIPGEEADLLFPNSTGTTTAQYANGVPGATARPPRHPTGIPIWKPPYSTITGYDMNTGEKRFEIPTGETPARYAEVFEAAGADMDEVGNTGTGALVPMVATANMLVYSDQASDGTPMLWAIDKDSGEIIGEIEAPARSSYGMSSWTHDGHQYIMLQTASKLTALALPAAQAASGAY</sequence>
<dbReference type="InterPro" id="IPR018391">
    <property type="entry name" value="PQQ_b-propeller_rpt"/>
</dbReference>
<evidence type="ECO:0000313" key="5">
    <source>
        <dbReference type="EMBL" id="PDH33327.1"/>
    </source>
</evidence>
<organism evidence="5 6">
    <name type="scientific">OM182 bacterium MED-G28</name>
    <dbReference type="NCBI Taxonomy" id="1986256"/>
    <lineage>
        <taxon>Bacteria</taxon>
        <taxon>Pseudomonadati</taxon>
        <taxon>Pseudomonadota</taxon>
        <taxon>Gammaproteobacteria</taxon>
        <taxon>OMG group</taxon>
        <taxon>OM182 clade</taxon>
    </lineage>
</organism>
<comment type="cofactor">
    <cofactor evidence="1">
        <name>pyrroloquinoline quinone</name>
        <dbReference type="ChEBI" id="CHEBI:58442"/>
    </cofactor>
</comment>
<dbReference type="Gene3D" id="2.140.10.10">
    <property type="entry name" value="Quinoprotein alcohol dehydrogenase-like superfamily"/>
    <property type="match status" value="2"/>
</dbReference>
<dbReference type="GO" id="GO:0016491">
    <property type="term" value="F:oxidoreductase activity"/>
    <property type="evidence" value="ECO:0007669"/>
    <property type="project" value="UniProtKB-KW"/>
</dbReference>
<evidence type="ECO:0000259" key="4">
    <source>
        <dbReference type="Pfam" id="PF01011"/>
    </source>
</evidence>
<evidence type="ECO:0000256" key="1">
    <source>
        <dbReference type="ARBA" id="ARBA00001931"/>
    </source>
</evidence>
<dbReference type="InterPro" id="IPR011047">
    <property type="entry name" value="Quinoprotein_ADH-like_sf"/>
</dbReference>
<name>A0A2A5WAN7_9GAMM</name>
<gene>
    <name evidence="5" type="ORF">CNF02_09055</name>
</gene>
<feature type="domain" description="Pyrrolo-quinoline quinone repeat" evidence="4">
    <location>
        <begin position="56"/>
        <end position="675"/>
    </location>
</feature>
<keyword evidence="3" id="KW-0560">Oxidoreductase</keyword>
<comment type="similarity">
    <text evidence="2">Belongs to the bacterial PQQ dehydrogenase family.</text>
</comment>
<dbReference type="PANTHER" id="PTHR32303:SF4">
    <property type="entry name" value="QUINOPROTEIN GLUCOSE DEHYDROGENASE"/>
    <property type="match status" value="1"/>
</dbReference>
<dbReference type="PANTHER" id="PTHR32303">
    <property type="entry name" value="QUINOPROTEIN ALCOHOL DEHYDROGENASE (CYTOCHROME C)"/>
    <property type="match status" value="1"/>
</dbReference>
<dbReference type="InterPro" id="IPR002372">
    <property type="entry name" value="PQQ_rpt_dom"/>
</dbReference>
<accession>A0A2A5WAN7</accession>
<evidence type="ECO:0000256" key="3">
    <source>
        <dbReference type="ARBA" id="ARBA00023002"/>
    </source>
</evidence>
<comment type="caution">
    <text evidence="5">The sequence shown here is derived from an EMBL/GenBank/DDBJ whole genome shotgun (WGS) entry which is preliminary data.</text>
</comment>
<dbReference type="EMBL" id="NTJZ01000009">
    <property type="protein sequence ID" value="PDH33327.1"/>
    <property type="molecule type" value="Genomic_DNA"/>
</dbReference>